<evidence type="ECO:0000259" key="2">
    <source>
        <dbReference type="SMART" id="SM00900"/>
    </source>
</evidence>
<feature type="region of interest" description="Disordered" evidence="1">
    <location>
        <begin position="36"/>
        <end position="73"/>
    </location>
</feature>
<dbReference type="GO" id="GO:0016020">
    <property type="term" value="C:membrane"/>
    <property type="evidence" value="ECO:0007669"/>
    <property type="project" value="InterPro"/>
</dbReference>
<dbReference type="SMART" id="SM00900">
    <property type="entry name" value="FMN_bind"/>
    <property type="match status" value="1"/>
</dbReference>
<sequence length="147" mass="15387">MRRAIPAILLTAVGFVFVWQYEPTIASESVALPPPNTVPALPPSSTQQTAPGTSSAPPADQVRTVNGSAERNRHGTVQVQVVFTGDQITDVKFLQLPNSGPSKMAGPRLVQETLQTQSAAIDTVSGATMTSESYINSLQAAIDAKGA</sequence>
<feature type="compositionally biased region" description="Polar residues" evidence="1">
    <location>
        <begin position="44"/>
        <end position="56"/>
    </location>
</feature>
<dbReference type="RefSeq" id="WP_084434030.1">
    <property type="nucleotide sequence ID" value="NZ_FWXV01000013.1"/>
</dbReference>
<evidence type="ECO:0000256" key="1">
    <source>
        <dbReference type="SAM" id="MobiDB-lite"/>
    </source>
</evidence>
<dbReference type="InterPro" id="IPR007329">
    <property type="entry name" value="FMN-bd"/>
</dbReference>
<evidence type="ECO:0000313" key="4">
    <source>
        <dbReference type="Proteomes" id="UP000192674"/>
    </source>
</evidence>
<dbReference type="Proteomes" id="UP000192674">
    <property type="component" value="Unassembled WGS sequence"/>
</dbReference>
<keyword evidence="4" id="KW-1185">Reference proteome</keyword>
<evidence type="ECO:0000313" key="3">
    <source>
        <dbReference type="EMBL" id="SMD26281.1"/>
    </source>
</evidence>
<dbReference type="AlphaFoldDB" id="A0A1W2FWM0"/>
<dbReference type="GO" id="GO:0010181">
    <property type="term" value="F:FMN binding"/>
    <property type="evidence" value="ECO:0007669"/>
    <property type="project" value="InterPro"/>
</dbReference>
<name>A0A1W2FWM0_KIBAR</name>
<organism evidence="3 4">
    <name type="scientific">Kibdelosporangium aridum</name>
    <dbReference type="NCBI Taxonomy" id="2030"/>
    <lineage>
        <taxon>Bacteria</taxon>
        <taxon>Bacillati</taxon>
        <taxon>Actinomycetota</taxon>
        <taxon>Actinomycetes</taxon>
        <taxon>Pseudonocardiales</taxon>
        <taxon>Pseudonocardiaceae</taxon>
        <taxon>Kibdelosporangium</taxon>
    </lineage>
</organism>
<proteinExistence type="predicted"/>
<feature type="compositionally biased region" description="Polar residues" evidence="1">
    <location>
        <begin position="63"/>
        <end position="73"/>
    </location>
</feature>
<dbReference type="EMBL" id="FWXV01000013">
    <property type="protein sequence ID" value="SMD26281.1"/>
    <property type="molecule type" value="Genomic_DNA"/>
</dbReference>
<dbReference type="OrthoDB" id="8099475at2"/>
<gene>
    <name evidence="3" type="ORF">SAMN05661093_09864</name>
</gene>
<feature type="domain" description="FMN-binding" evidence="2">
    <location>
        <begin position="73"/>
        <end position="145"/>
    </location>
</feature>
<dbReference type="Gene3D" id="3.90.1010.20">
    <property type="match status" value="1"/>
</dbReference>
<dbReference type="Pfam" id="PF04205">
    <property type="entry name" value="FMN_bind"/>
    <property type="match status" value="1"/>
</dbReference>
<reference evidence="3 4" key="1">
    <citation type="submission" date="2017-04" db="EMBL/GenBank/DDBJ databases">
        <authorList>
            <person name="Afonso C.L."/>
            <person name="Miller P.J."/>
            <person name="Scott M.A."/>
            <person name="Spackman E."/>
            <person name="Goraichik I."/>
            <person name="Dimitrov K.M."/>
            <person name="Suarez D.L."/>
            <person name="Swayne D.E."/>
        </authorList>
    </citation>
    <scope>NUCLEOTIDE SEQUENCE [LARGE SCALE GENOMIC DNA]</scope>
    <source>
        <strain evidence="3 4">DSM 43828</strain>
    </source>
</reference>
<protein>
    <submittedName>
        <fullName evidence="3">Uncharacterized protein, contains FMN-binding domain</fullName>
    </submittedName>
</protein>
<accession>A0A1W2FWM0</accession>